<dbReference type="GO" id="GO:0008428">
    <property type="term" value="F:ribonuclease inhibitor activity"/>
    <property type="evidence" value="ECO:0007669"/>
    <property type="project" value="InterPro"/>
</dbReference>
<dbReference type="InterPro" id="IPR005493">
    <property type="entry name" value="RraA/RraA-like"/>
</dbReference>
<dbReference type="Proteomes" id="UP000019491">
    <property type="component" value="Unassembled WGS sequence"/>
</dbReference>
<gene>
    <name evidence="11" type="ORF">RW1_031_00290</name>
</gene>
<dbReference type="Pfam" id="PF03737">
    <property type="entry name" value="RraA-like"/>
    <property type="match status" value="1"/>
</dbReference>
<dbReference type="CDD" id="cd16841">
    <property type="entry name" value="RraA_family"/>
    <property type="match status" value="1"/>
</dbReference>
<dbReference type="PANTHER" id="PTHR33254">
    <property type="entry name" value="4-HYDROXY-4-METHYL-2-OXOGLUTARATE ALDOLASE 3-RELATED"/>
    <property type="match status" value="1"/>
</dbReference>
<dbReference type="AlphaFoldDB" id="X0Q5D5"/>
<keyword evidence="12" id="KW-1185">Reference proteome</keyword>
<proteinExistence type="inferred from homology"/>
<dbReference type="SUPFAM" id="SSF89562">
    <property type="entry name" value="RraA-like"/>
    <property type="match status" value="1"/>
</dbReference>
<sequence>MVSTADLCDVRGGTTASCDLPLRQFGGRSVFRGPAVTIRCHEDNLLVKRAVSEPGEGRVLVVDGSGSLRCALMGDNMARLAAQNGWSGVVINGAVRDVTSLRTVDLGVKAVGSNPRRSGKNGTGLRDVAVGFGGIVFVPGCVVTSDDDGVTVQDHL</sequence>
<name>X0Q5D5_RHOWR</name>
<evidence type="ECO:0000256" key="3">
    <source>
        <dbReference type="ARBA" id="ARBA00008621"/>
    </source>
</evidence>
<dbReference type="Gene3D" id="3.50.30.40">
    <property type="entry name" value="Ribonuclease E inhibitor RraA/RraA-like"/>
    <property type="match status" value="1"/>
</dbReference>
<evidence type="ECO:0000256" key="8">
    <source>
        <dbReference type="ARBA" id="ARBA00047973"/>
    </source>
</evidence>
<evidence type="ECO:0000256" key="9">
    <source>
        <dbReference type="PIRSR" id="PIRSR605493-1"/>
    </source>
</evidence>
<keyword evidence="9" id="KW-0460">Magnesium</keyword>
<accession>X0Q5D5</accession>
<feature type="binding site" evidence="9">
    <location>
        <position position="97"/>
    </location>
    <ligand>
        <name>Mg(2+)</name>
        <dbReference type="ChEBI" id="CHEBI:18420"/>
    </ligand>
</feature>
<dbReference type="InterPro" id="IPR036704">
    <property type="entry name" value="RraA/RraA-like_sf"/>
</dbReference>
<evidence type="ECO:0000256" key="4">
    <source>
        <dbReference type="ARBA" id="ARBA00011233"/>
    </source>
</evidence>
<comment type="caution">
    <text evidence="11">The sequence shown here is derived from an EMBL/GenBank/DDBJ whole genome shotgun (WGS) entry which is preliminary data.</text>
</comment>
<dbReference type="EMBL" id="BAWF01000031">
    <property type="protein sequence ID" value="GAF46447.1"/>
    <property type="molecule type" value="Genomic_DNA"/>
</dbReference>
<dbReference type="GO" id="GO:0008948">
    <property type="term" value="F:oxaloacetate decarboxylase activity"/>
    <property type="evidence" value="ECO:0007669"/>
    <property type="project" value="UniProtKB-EC"/>
</dbReference>
<evidence type="ECO:0000256" key="7">
    <source>
        <dbReference type="ARBA" id="ARBA00025046"/>
    </source>
</evidence>
<organism evidence="11 12">
    <name type="scientific">Rhodococcus wratislaviensis NBRC 100605</name>
    <dbReference type="NCBI Taxonomy" id="1219028"/>
    <lineage>
        <taxon>Bacteria</taxon>
        <taxon>Bacillati</taxon>
        <taxon>Actinomycetota</taxon>
        <taxon>Actinomycetes</taxon>
        <taxon>Mycobacteriales</taxon>
        <taxon>Nocardiaceae</taxon>
        <taxon>Rhodococcus</taxon>
    </lineage>
</organism>
<dbReference type="GO" id="GO:0051252">
    <property type="term" value="P:regulation of RNA metabolic process"/>
    <property type="evidence" value="ECO:0007669"/>
    <property type="project" value="InterPro"/>
</dbReference>
<dbReference type="PANTHER" id="PTHR33254:SF4">
    <property type="entry name" value="4-HYDROXY-4-METHYL-2-OXOGLUTARATE ALDOLASE 3-RELATED"/>
    <property type="match status" value="1"/>
</dbReference>
<dbReference type="GO" id="GO:0046872">
    <property type="term" value="F:metal ion binding"/>
    <property type="evidence" value="ECO:0007669"/>
    <property type="project" value="UniProtKB-KW"/>
</dbReference>
<comment type="function">
    <text evidence="7 10">Catalyzes the aldol cleavage of 4-hydroxy-4-methyl-2-oxoglutarate (HMG) into 2 molecules of pyruvate. Also contains a secondary oxaloacetate (OAA) decarboxylase activity due to the common pyruvate enolate transition state formed following C-C bond cleavage in the retro-aldol and decarboxylation reactions.</text>
</comment>
<comment type="cofactor">
    <cofactor evidence="2 10">
        <name>a divalent metal cation</name>
        <dbReference type="ChEBI" id="CHEBI:60240"/>
    </cofactor>
</comment>
<evidence type="ECO:0000256" key="1">
    <source>
        <dbReference type="ARBA" id="ARBA00001342"/>
    </source>
</evidence>
<keyword evidence="6 10" id="KW-0456">Lyase</keyword>
<dbReference type="EC" id="4.1.3.17" evidence="10"/>
<dbReference type="InterPro" id="IPR010203">
    <property type="entry name" value="RraA"/>
</dbReference>
<comment type="cofactor">
    <cofactor evidence="9">
        <name>Mg(2+)</name>
        <dbReference type="ChEBI" id="CHEBI:18420"/>
    </cofactor>
</comment>
<comment type="catalytic activity">
    <reaction evidence="1 10">
        <text>4-hydroxy-4-methyl-2-oxoglutarate = 2 pyruvate</text>
        <dbReference type="Rhea" id="RHEA:22748"/>
        <dbReference type="ChEBI" id="CHEBI:15361"/>
        <dbReference type="ChEBI" id="CHEBI:58276"/>
        <dbReference type="EC" id="4.1.3.17"/>
    </reaction>
</comment>
<feature type="binding site" evidence="9">
    <location>
        <begin position="74"/>
        <end position="77"/>
    </location>
    <ligand>
        <name>substrate</name>
    </ligand>
</feature>
<protein>
    <recommendedName>
        <fullName evidence="10">4-hydroxy-4-methyl-2-oxoglutarate aldolase</fullName>
        <shortName evidence="10">HMG aldolase</shortName>
        <ecNumber evidence="10">4.1.1.112</ecNumber>
        <ecNumber evidence="10">4.1.3.17</ecNumber>
    </recommendedName>
    <alternativeName>
        <fullName evidence="10">Oxaloacetate decarboxylase</fullName>
    </alternativeName>
</protein>
<dbReference type="NCBIfam" id="NF006875">
    <property type="entry name" value="PRK09372.1"/>
    <property type="match status" value="1"/>
</dbReference>
<evidence type="ECO:0000256" key="10">
    <source>
        <dbReference type="RuleBase" id="RU004338"/>
    </source>
</evidence>
<comment type="catalytic activity">
    <reaction evidence="8 10">
        <text>oxaloacetate + H(+) = pyruvate + CO2</text>
        <dbReference type="Rhea" id="RHEA:15641"/>
        <dbReference type="ChEBI" id="CHEBI:15361"/>
        <dbReference type="ChEBI" id="CHEBI:15378"/>
        <dbReference type="ChEBI" id="CHEBI:16452"/>
        <dbReference type="ChEBI" id="CHEBI:16526"/>
        <dbReference type="EC" id="4.1.1.112"/>
    </reaction>
</comment>
<feature type="binding site" evidence="9">
    <location>
        <position position="96"/>
    </location>
    <ligand>
        <name>substrate</name>
    </ligand>
</feature>
<dbReference type="EC" id="4.1.1.112" evidence="10"/>
<evidence type="ECO:0000313" key="11">
    <source>
        <dbReference type="EMBL" id="GAF46447.1"/>
    </source>
</evidence>
<comment type="similarity">
    <text evidence="3 10">Belongs to the class II aldolase/RraA-like family.</text>
</comment>
<comment type="subunit">
    <text evidence="4 10">Homotrimer.</text>
</comment>
<evidence type="ECO:0000313" key="12">
    <source>
        <dbReference type="Proteomes" id="UP000019491"/>
    </source>
</evidence>
<dbReference type="GO" id="GO:0047443">
    <property type="term" value="F:4-hydroxy-4-methyl-2-oxoglutarate aldolase activity"/>
    <property type="evidence" value="ECO:0007669"/>
    <property type="project" value="UniProtKB-EC"/>
</dbReference>
<evidence type="ECO:0000256" key="5">
    <source>
        <dbReference type="ARBA" id="ARBA00022723"/>
    </source>
</evidence>
<keyword evidence="5 9" id="KW-0479">Metal-binding</keyword>
<reference evidence="11 12" key="1">
    <citation type="submission" date="2014-02" db="EMBL/GenBank/DDBJ databases">
        <title>Whole genome shotgun sequence of Rhodococcus wratislaviensis NBRC 100605.</title>
        <authorList>
            <person name="Hosoyama A."/>
            <person name="Tsuchikane K."/>
            <person name="Yoshida I."/>
            <person name="Ohji S."/>
            <person name="Ichikawa N."/>
            <person name="Yamazoe A."/>
            <person name="Fujita N."/>
        </authorList>
    </citation>
    <scope>NUCLEOTIDE SEQUENCE [LARGE SCALE GENOMIC DNA]</scope>
    <source>
        <strain evidence="11 12">NBRC 100605</strain>
    </source>
</reference>
<evidence type="ECO:0000256" key="2">
    <source>
        <dbReference type="ARBA" id="ARBA00001968"/>
    </source>
</evidence>
<evidence type="ECO:0000256" key="6">
    <source>
        <dbReference type="ARBA" id="ARBA00023239"/>
    </source>
</evidence>
<dbReference type="NCBIfam" id="TIGR01935">
    <property type="entry name" value="NOT-MenG"/>
    <property type="match status" value="1"/>
</dbReference>